<evidence type="ECO:0008006" key="8">
    <source>
        <dbReference type="Google" id="ProtNLM"/>
    </source>
</evidence>
<dbReference type="InterPro" id="IPR004792">
    <property type="entry name" value="BaiN-like"/>
</dbReference>
<dbReference type="InterPro" id="IPR057661">
    <property type="entry name" value="RsdA/BaiN/AoA(So)_Rossmann"/>
</dbReference>
<dbReference type="PANTHER" id="PTHR42887:SF1">
    <property type="entry name" value="BLR3961 PROTEIN"/>
    <property type="match status" value="1"/>
</dbReference>
<dbReference type="InterPro" id="IPR036188">
    <property type="entry name" value="FAD/NAD-bd_sf"/>
</dbReference>
<dbReference type="AlphaFoldDB" id="A0A840UYE7"/>
<accession>A0A840UYE7</accession>
<dbReference type="Pfam" id="PF22780">
    <property type="entry name" value="HI0933_like_1st"/>
    <property type="match status" value="1"/>
</dbReference>
<keyword evidence="7" id="KW-1185">Reference proteome</keyword>
<protein>
    <recommendedName>
        <fullName evidence="8">TIGR03862 family flavoprotein</fullName>
    </recommendedName>
</protein>
<dbReference type="Proteomes" id="UP000557717">
    <property type="component" value="Unassembled WGS sequence"/>
</dbReference>
<dbReference type="EMBL" id="JACHFD010000005">
    <property type="protein sequence ID" value="MBB5351167.1"/>
    <property type="molecule type" value="Genomic_DNA"/>
</dbReference>
<keyword evidence="2" id="KW-0285">Flavoprotein</keyword>
<evidence type="ECO:0000256" key="1">
    <source>
        <dbReference type="ARBA" id="ARBA00001974"/>
    </source>
</evidence>
<proteinExistence type="predicted"/>
<comment type="caution">
    <text evidence="6">The sequence shown here is derived from an EMBL/GenBank/DDBJ whole genome shotgun (WGS) entry which is preliminary data.</text>
</comment>
<name>A0A840UYE7_9BACT</name>
<evidence type="ECO:0000259" key="5">
    <source>
        <dbReference type="Pfam" id="PF22780"/>
    </source>
</evidence>
<feature type="domain" description="RsdA/BaiN/AoA(So)-like insert" evidence="5">
    <location>
        <begin position="193"/>
        <end position="281"/>
    </location>
</feature>
<dbReference type="Gene3D" id="3.50.50.60">
    <property type="entry name" value="FAD/NAD(P)-binding domain"/>
    <property type="match status" value="1"/>
</dbReference>
<gene>
    <name evidence="6" type="ORF">HNR46_001401</name>
</gene>
<dbReference type="NCBIfam" id="TIGR00275">
    <property type="entry name" value="aminoacetone oxidase family FAD-binding enzyme"/>
    <property type="match status" value="1"/>
</dbReference>
<feature type="domain" description="RsdA/BaiN/AoA(So)-like Rossmann fold-like" evidence="4">
    <location>
        <begin position="7"/>
        <end position="387"/>
    </location>
</feature>
<reference evidence="6 7" key="1">
    <citation type="submission" date="2020-08" db="EMBL/GenBank/DDBJ databases">
        <title>Genomic Encyclopedia of Type Strains, Phase IV (KMG-IV): sequencing the most valuable type-strain genomes for metagenomic binning, comparative biology and taxonomic classification.</title>
        <authorList>
            <person name="Goeker M."/>
        </authorList>
    </citation>
    <scope>NUCLEOTIDE SEQUENCE [LARGE SCALE GENOMIC DNA]</scope>
    <source>
        <strain evidence="6 7">YC6886</strain>
    </source>
</reference>
<sequence>MAGSPPRIAIVGGGPAGLFAAETAAREGAKVSVYDASRSVARKLLVAGYGGLNLTHGEPLERFITRYQGPQLPDGFGKMITQFPPSSLRDWATDLGIETFEQRTGRVYPKLMKAAPLVRAWLARLRELEVSLNVHHRLTHLGPGPTLNFENGTHEAFNACILALGGASWPRTGSDAHWIPMLESHGVRVTPFEPANCGWEVDWPADSIPQLEGLPLKNLAARAGATDVRGELMLTRYGLEGGAIYQLGPALRSMELPRLIIDLKPEVPLEVLVRKMESVRRDFLEAGSQRWKLSPQASELLRLHGPYSSVLHLAQTAKALPISLTRPRPIAEAISSAGGVAWTEIDDHLMLHRLPGVFVAGEMIDWEAPTGGYLIQACFATGFQAAQGALKHLA</sequence>
<evidence type="ECO:0000256" key="2">
    <source>
        <dbReference type="ARBA" id="ARBA00022630"/>
    </source>
</evidence>
<dbReference type="RefSeq" id="WP_184017102.1">
    <property type="nucleotide sequence ID" value="NZ_JACHFD010000005.1"/>
</dbReference>
<evidence type="ECO:0000313" key="6">
    <source>
        <dbReference type="EMBL" id="MBB5351167.1"/>
    </source>
</evidence>
<keyword evidence="3" id="KW-0274">FAD</keyword>
<dbReference type="SUPFAM" id="SSF51905">
    <property type="entry name" value="FAD/NAD(P)-binding domain"/>
    <property type="match status" value="1"/>
</dbReference>
<dbReference type="PANTHER" id="PTHR42887">
    <property type="entry name" value="OS12G0638800 PROTEIN"/>
    <property type="match status" value="1"/>
</dbReference>
<dbReference type="Gene3D" id="2.40.30.10">
    <property type="entry name" value="Translation factors"/>
    <property type="match status" value="1"/>
</dbReference>
<organism evidence="6 7">
    <name type="scientific">Haloferula luteola</name>
    <dbReference type="NCBI Taxonomy" id="595692"/>
    <lineage>
        <taxon>Bacteria</taxon>
        <taxon>Pseudomonadati</taxon>
        <taxon>Verrucomicrobiota</taxon>
        <taxon>Verrucomicrobiia</taxon>
        <taxon>Verrucomicrobiales</taxon>
        <taxon>Verrucomicrobiaceae</taxon>
        <taxon>Haloferula</taxon>
    </lineage>
</organism>
<evidence type="ECO:0000259" key="4">
    <source>
        <dbReference type="Pfam" id="PF03486"/>
    </source>
</evidence>
<dbReference type="PRINTS" id="PR00368">
    <property type="entry name" value="FADPNR"/>
</dbReference>
<dbReference type="InterPro" id="IPR023166">
    <property type="entry name" value="BaiN-like_dom_sf"/>
</dbReference>
<evidence type="ECO:0000313" key="7">
    <source>
        <dbReference type="Proteomes" id="UP000557717"/>
    </source>
</evidence>
<dbReference type="InterPro" id="IPR022460">
    <property type="entry name" value="Flavoprotein_PP4765"/>
</dbReference>
<dbReference type="InterPro" id="IPR055178">
    <property type="entry name" value="RsdA/BaiN/AoA(So)-like_dom"/>
</dbReference>
<dbReference type="Pfam" id="PF03486">
    <property type="entry name" value="HI0933_like"/>
    <property type="match status" value="1"/>
</dbReference>
<dbReference type="NCBIfam" id="TIGR03862">
    <property type="entry name" value="flavo_PP4765"/>
    <property type="match status" value="1"/>
</dbReference>
<evidence type="ECO:0000256" key="3">
    <source>
        <dbReference type="ARBA" id="ARBA00022827"/>
    </source>
</evidence>
<dbReference type="Gene3D" id="1.10.8.260">
    <property type="entry name" value="HI0933 insert domain-like"/>
    <property type="match status" value="1"/>
</dbReference>
<comment type="cofactor">
    <cofactor evidence="1">
        <name>FAD</name>
        <dbReference type="ChEBI" id="CHEBI:57692"/>
    </cofactor>
</comment>
<dbReference type="SUPFAM" id="SSF160996">
    <property type="entry name" value="HI0933 insert domain-like"/>
    <property type="match status" value="1"/>
</dbReference>